<dbReference type="PROSITE" id="PS50837">
    <property type="entry name" value="NACHT"/>
    <property type="match status" value="1"/>
</dbReference>
<dbReference type="PANTHER" id="PTHR46844:SF1">
    <property type="entry name" value="SLR5058 PROTEIN"/>
    <property type="match status" value="1"/>
</dbReference>
<dbReference type="InterPro" id="IPR007111">
    <property type="entry name" value="NACHT_NTPase"/>
</dbReference>
<protein>
    <submittedName>
        <fullName evidence="2">NACHT domain-containing protein</fullName>
    </submittedName>
</protein>
<feature type="domain" description="NACHT" evidence="1">
    <location>
        <begin position="134"/>
        <end position="253"/>
    </location>
</feature>
<dbReference type="InterPro" id="IPR027417">
    <property type="entry name" value="P-loop_NTPase"/>
</dbReference>
<dbReference type="Pfam" id="PF22711">
    <property type="entry name" value="SNaCT5"/>
    <property type="match status" value="1"/>
</dbReference>
<dbReference type="Pfam" id="PF05729">
    <property type="entry name" value="NACHT"/>
    <property type="match status" value="1"/>
</dbReference>
<evidence type="ECO:0000313" key="3">
    <source>
        <dbReference type="Proteomes" id="UP000601099"/>
    </source>
</evidence>
<dbReference type="SUPFAM" id="SSF52540">
    <property type="entry name" value="P-loop containing nucleoside triphosphate hydrolases"/>
    <property type="match status" value="1"/>
</dbReference>
<keyword evidence="3" id="KW-1185">Reference proteome</keyword>
<evidence type="ECO:0000313" key="2">
    <source>
        <dbReference type="EMBL" id="MBG8555196.1"/>
    </source>
</evidence>
<evidence type="ECO:0000259" key="1">
    <source>
        <dbReference type="PROSITE" id="PS50837"/>
    </source>
</evidence>
<dbReference type="Gene3D" id="3.40.50.300">
    <property type="entry name" value="P-loop containing nucleotide triphosphate hydrolases"/>
    <property type="match status" value="1"/>
</dbReference>
<dbReference type="Proteomes" id="UP000601099">
    <property type="component" value="Unassembled WGS sequence"/>
</dbReference>
<name>A0ABS0L4Y9_9BACT</name>
<organism evidence="2 3">
    <name type="scientific">Hymenobacter guriensis</name>
    <dbReference type="NCBI Taxonomy" id="2793065"/>
    <lineage>
        <taxon>Bacteria</taxon>
        <taxon>Pseudomonadati</taxon>
        <taxon>Bacteroidota</taxon>
        <taxon>Cytophagia</taxon>
        <taxon>Cytophagales</taxon>
        <taxon>Hymenobacteraceae</taxon>
        <taxon>Hymenobacter</taxon>
    </lineage>
</organism>
<dbReference type="InterPro" id="IPR055036">
    <property type="entry name" value="SNaCT5"/>
</dbReference>
<dbReference type="RefSeq" id="WP_231403164.1">
    <property type="nucleotide sequence ID" value="NZ_JADWYK010000011.1"/>
</dbReference>
<proteinExistence type="predicted"/>
<accession>A0ABS0L4Y9</accession>
<dbReference type="PANTHER" id="PTHR46844">
    <property type="entry name" value="SLR5058 PROTEIN"/>
    <property type="match status" value="1"/>
</dbReference>
<comment type="caution">
    <text evidence="2">The sequence shown here is derived from an EMBL/GenBank/DDBJ whole genome shotgun (WGS) entry which is preliminary data.</text>
</comment>
<sequence length="694" mass="79363">MIQIGQVEVIQMKLLLSSSHLNGSHMDLDTAKNLAVMATPLTTLVVNTFLKPKFELLAESLGKKQRVIGHDILNKFESYLDRAYASQSYVRTVVFQNNKKLLNDLYIPLTISNTTTSESVKIDSYPKKLLPSYEKVLLVDTAGMGKSTISRFLFLKIIEGNHGVPVFIELRRLRTGVTILELIQNDIDSINEAFDKNLLLNLINRGDFIFVFDGFDEIPIKDREFATQHLQDFIAKVPNNKFLITSRQDSALNAFADFQRFIIKPLRQQEAYDLLKKYDFNGEVSAALITKLEENNRDTLKSFLTNPLLVSLLFKAYDFKPTLPLRADVFYRQVYEALFENHDLSKGGSFIRQKSSGLNIDDFARVLRALAIKTVISGSVQYTSDELIAYVKESKERCAGLSFSESDFIKDLIQNVPLFVQDGLEYRWNHKSFQEYFAALFISVDAKGSADKMLQKLVDNKEQLRFMNLFELYYDIDPDTFQKALTKRLIEDFVNYMSGNSYEIKYPYVDKNDVALRKLICFGRRYVLFNTASISKIANEEIGNDSVKVHQVIRGYCLDHNLLRENEVIGSSTHYPSGSALVVMSSYNIIIMEVLGRKKHKTILDMRQLIYKSRLGFNTILSPNSVAGGLLPVLLTEEINNYLNSKDNFQKVTQLLIENDRVRISMDLDECNKELLKINQSISKNNLDDLLFGI</sequence>
<reference evidence="2 3" key="1">
    <citation type="submission" date="2020-11" db="EMBL/GenBank/DDBJ databases">
        <title>Hymenobacter sp.</title>
        <authorList>
            <person name="Kim M.K."/>
        </authorList>
    </citation>
    <scope>NUCLEOTIDE SEQUENCE [LARGE SCALE GENOMIC DNA]</scope>
    <source>
        <strain evidence="2 3">BT594</strain>
    </source>
</reference>
<dbReference type="EMBL" id="JADWYK010000011">
    <property type="protein sequence ID" value="MBG8555196.1"/>
    <property type="molecule type" value="Genomic_DNA"/>
</dbReference>
<gene>
    <name evidence="2" type="ORF">I5L79_16715</name>
</gene>